<proteinExistence type="predicted"/>
<evidence type="ECO:0000313" key="2">
    <source>
        <dbReference type="Proteomes" id="UP000185891"/>
    </source>
</evidence>
<gene>
    <name evidence="1" type="ORF">A3E89_01790</name>
</gene>
<organism evidence="1 2">
    <name type="scientific">Candidatus Campbellbacteria bacterium RIFCSPHIGHO2_12_FULL_35_10</name>
    <dbReference type="NCBI Taxonomy" id="1797578"/>
    <lineage>
        <taxon>Bacteria</taxon>
        <taxon>Candidatus Campbelliibacteriota</taxon>
    </lineage>
</organism>
<dbReference type="Proteomes" id="UP000185891">
    <property type="component" value="Unassembled WGS sequence"/>
</dbReference>
<dbReference type="AlphaFoldDB" id="A0A1F5EMR9"/>
<protein>
    <submittedName>
        <fullName evidence="1">Uncharacterized protein</fullName>
    </submittedName>
</protein>
<sequence>MVTVKTDLGDSFKRLSKKLGVFQQGDLAELKCPGKKPGIILIVGTGYNYLTDEPTIVGYLEMHPRLVECDQNDDLKKINE</sequence>
<accession>A0A1F5EMR9</accession>
<evidence type="ECO:0000313" key="1">
    <source>
        <dbReference type="EMBL" id="OGD68697.1"/>
    </source>
</evidence>
<comment type="caution">
    <text evidence="1">The sequence shown here is derived from an EMBL/GenBank/DDBJ whole genome shotgun (WGS) entry which is preliminary data.</text>
</comment>
<reference evidence="1 2" key="1">
    <citation type="journal article" date="2016" name="Nat. Commun.">
        <title>Thousands of microbial genomes shed light on interconnected biogeochemical processes in an aquifer system.</title>
        <authorList>
            <person name="Anantharaman K."/>
            <person name="Brown C.T."/>
            <person name="Hug L.A."/>
            <person name="Sharon I."/>
            <person name="Castelle C.J."/>
            <person name="Probst A.J."/>
            <person name="Thomas B.C."/>
            <person name="Singh A."/>
            <person name="Wilkins M.J."/>
            <person name="Karaoz U."/>
            <person name="Brodie E.L."/>
            <person name="Williams K.H."/>
            <person name="Hubbard S.S."/>
            <person name="Banfield J.F."/>
        </authorList>
    </citation>
    <scope>NUCLEOTIDE SEQUENCE [LARGE SCALE GENOMIC DNA]</scope>
</reference>
<name>A0A1F5EMR9_9BACT</name>
<dbReference type="EMBL" id="MFAA01000026">
    <property type="protein sequence ID" value="OGD68697.1"/>
    <property type="molecule type" value="Genomic_DNA"/>
</dbReference>